<feature type="transmembrane region" description="Helical" evidence="7">
    <location>
        <begin position="82"/>
        <end position="101"/>
    </location>
</feature>
<dbReference type="RefSeq" id="WP_317083254.1">
    <property type="nucleotide sequence ID" value="NZ_CP136594.1"/>
</dbReference>
<dbReference type="GO" id="GO:0005886">
    <property type="term" value="C:plasma membrane"/>
    <property type="evidence" value="ECO:0007669"/>
    <property type="project" value="UniProtKB-SubCell"/>
</dbReference>
<comment type="subcellular location">
    <subcellularLocation>
        <location evidence="1">Cell membrane</location>
        <topology evidence="1">Multi-pass membrane protein</topology>
    </subcellularLocation>
</comment>
<dbReference type="EMBL" id="CP136594">
    <property type="protein sequence ID" value="WOE75936.1"/>
    <property type="molecule type" value="Genomic_DNA"/>
</dbReference>
<gene>
    <name evidence="8" type="ORF">RB602_04260</name>
</gene>
<evidence type="ECO:0000256" key="7">
    <source>
        <dbReference type="SAM" id="Phobius"/>
    </source>
</evidence>
<keyword evidence="4 7" id="KW-0812">Transmembrane</keyword>
<name>A0AA97F9C9_9SPHN</name>
<keyword evidence="6 7" id="KW-0472">Membrane</keyword>
<comment type="similarity">
    <text evidence="2">Belongs to the DoxX family.</text>
</comment>
<sequence length="147" mass="15210">MTQTISDDTDLTAYGTALLRVSLGTMLAAHGLLKLLVFTPAGTAAFFESIGFAGFLAYPVIAAEVIGGAALILGFKTRMVSLALVPLLIGATIPHAANGWVFSNPNGGWEFPVFWAVALVVQALLGRGAFALDSMRDGQGSLQAQAA</sequence>
<dbReference type="InterPro" id="IPR032808">
    <property type="entry name" value="DoxX"/>
</dbReference>
<dbReference type="KEGG" id="acoa:RB602_04260"/>
<feature type="transmembrane region" description="Helical" evidence="7">
    <location>
        <begin position="12"/>
        <end position="32"/>
    </location>
</feature>
<dbReference type="PANTHER" id="PTHR33452">
    <property type="entry name" value="OXIDOREDUCTASE CATD-RELATED"/>
    <property type="match status" value="1"/>
</dbReference>
<evidence type="ECO:0000256" key="1">
    <source>
        <dbReference type="ARBA" id="ARBA00004651"/>
    </source>
</evidence>
<evidence type="ECO:0000256" key="3">
    <source>
        <dbReference type="ARBA" id="ARBA00022475"/>
    </source>
</evidence>
<evidence type="ECO:0000256" key="5">
    <source>
        <dbReference type="ARBA" id="ARBA00022989"/>
    </source>
</evidence>
<keyword evidence="3" id="KW-1003">Cell membrane</keyword>
<organism evidence="8 9">
    <name type="scientific">Alterisphingorhabdus coralli</name>
    <dbReference type="NCBI Taxonomy" id="3071408"/>
    <lineage>
        <taxon>Bacteria</taxon>
        <taxon>Pseudomonadati</taxon>
        <taxon>Pseudomonadota</taxon>
        <taxon>Alphaproteobacteria</taxon>
        <taxon>Sphingomonadales</taxon>
        <taxon>Sphingomonadaceae</taxon>
        <taxon>Alterisphingorhabdus (ex Yan et al. 2024)</taxon>
    </lineage>
</organism>
<evidence type="ECO:0000256" key="6">
    <source>
        <dbReference type="ARBA" id="ARBA00023136"/>
    </source>
</evidence>
<dbReference type="AlphaFoldDB" id="A0AA97F9C9"/>
<feature type="transmembrane region" description="Helical" evidence="7">
    <location>
        <begin position="113"/>
        <end position="132"/>
    </location>
</feature>
<proteinExistence type="inferred from homology"/>
<dbReference type="PANTHER" id="PTHR33452:SF1">
    <property type="entry name" value="INNER MEMBRANE PROTEIN YPHA-RELATED"/>
    <property type="match status" value="1"/>
</dbReference>
<dbReference type="Proteomes" id="UP001302429">
    <property type="component" value="Chromosome"/>
</dbReference>
<dbReference type="Pfam" id="PF07681">
    <property type="entry name" value="DoxX"/>
    <property type="match status" value="1"/>
</dbReference>
<feature type="transmembrane region" description="Helical" evidence="7">
    <location>
        <begin position="52"/>
        <end position="75"/>
    </location>
</feature>
<evidence type="ECO:0000313" key="8">
    <source>
        <dbReference type="EMBL" id="WOE75936.1"/>
    </source>
</evidence>
<protein>
    <submittedName>
        <fullName evidence="8">DoxX family protein</fullName>
    </submittedName>
</protein>
<accession>A0AA97F9C9</accession>
<evidence type="ECO:0000313" key="9">
    <source>
        <dbReference type="Proteomes" id="UP001302429"/>
    </source>
</evidence>
<reference evidence="8 9" key="1">
    <citation type="submission" date="2023-10" db="EMBL/GenBank/DDBJ databases">
        <title>Complete genome sequence of a Sphingomonadaceae bacterium.</title>
        <authorList>
            <person name="Yan C."/>
        </authorList>
    </citation>
    <scope>NUCLEOTIDE SEQUENCE [LARGE SCALE GENOMIC DNA]</scope>
    <source>
        <strain evidence="8 9">SCSIO 66989</strain>
    </source>
</reference>
<dbReference type="InterPro" id="IPR051907">
    <property type="entry name" value="DoxX-like_oxidoreductase"/>
</dbReference>
<keyword evidence="5 7" id="KW-1133">Transmembrane helix</keyword>
<keyword evidence="9" id="KW-1185">Reference proteome</keyword>
<evidence type="ECO:0000256" key="2">
    <source>
        <dbReference type="ARBA" id="ARBA00006679"/>
    </source>
</evidence>
<evidence type="ECO:0000256" key="4">
    <source>
        <dbReference type="ARBA" id="ARBA00022692"/>
    </source>
</evidence>